<protein>
    <submittedName>
        <fullName evidence="9">Sulfate exporter family transporter</fullName>
    </submittedName>
</protein>
<keyword evidence="10" id="KW-1185">Reference proteome</keyword>
<evidence type="ECO:0000256" key="6">
    <source>
        <dbReference type="ARBA" id="ARBA00023136"/>
    </source>
</evidence>
<feature type="transmembrane region" description="Helical" evidence="7">
    <location>
        <begin position="37"/>
        <end position="56"/>
    </location>
</feature>
<reference evidence="9 10" key="1">
    <citation type="submission" date="2015-08" db="EMBL/GenBank/DDBJ databases">
        <title>Comparative genomics of the Campylobacter concisus group.</title>
        <authorList>
            <person name="Yee E."/>
            <person name="Chapman M.H."/>
            <person name="Huynh S."/>
            <person name="Bono J.L."/>
            <person name="On S.L."/>
            <person name="St Leger J."/>
            <person name="Foster G."/>
            <person name="Parker C.T."/>
            <person name="Miller W.G."/>
        </authorList>
    </citation>
    <scope>NUCLEOTIDE SEQUENCE [LARGE SCALE GENOMIC DNA]</scope>
    <source>
        <strain evidence="9 10">RM9337</strain>
    </source>
</reference>
<dbReference type="RefSeq" id="WP_169971839.1">
    <property type="nucleotide sequence ID" value="NZ_CP012545.1"/>
</dbReference>
<feature type="transmembrane region" description="Helical" evidence="7">
    <location>
        <begin position="96"/>
        <end position="118"/>
    </location>
</feature>
<evidence type="ECO:0000313" key="11">
    <source>
        <dbReference type="Proteomes" id="UP001318760"/>
    </source>
</evidence>
<evidence type="ECO:0000313" key="10">
    <source>
        <dbReference type="Proteomes" id="UP000650616"/>
    </source>
</evidence>
<proteinExistence type="inferred from homology"/>
<dbReference type="PANTHER" id="PTHR30106:SF2">
    <property type="entry name" value="UPF0324 INNER MEMBRANE PROTEIN YEIH"/>
    <property type="match status" value="1"/>
</dbReference>
<keyword evidence="4 7" id="KW-0812">Transmembrane</keyword>
<gene>
    <name evidence="8" type="ORF">CCAL12919_01340</name>
    <name evidence="9" type="ORF">CCAL9337_00615</name>
</gene>
<feature type="transmembrane region" description="Helical" evidence="7">
    <location>
        <begin position="159"/>
        <end position="180"/>
    </location>
</feature>
<comment type="caution">
    <text evidence="9">The sequence shown here is derived from an EMBL/GenBank/DDBJ whole genome shotgun (WGS) entry which is preliminary data.</text>
</comment>
<organism evidence="9 10">
    <name type="scientific">Campylobacter californiensis</name>
    <dbReference type="NCBI Taxonomy" id="1032243"/>
    <lineage>
        <taxon>Bacteria</taxon>
        <taxon>Pseudomonadati</taxon>
        <taxon>Campylobacterota</taxon>
        <taxon>Epsilonproteobacteria</taxon>
        <taxon>Campylobacterales</taxon>
        <taxon>Campylobacteraceae</taxon>
        <taxon>Campylobacter</taxon>
    </lineage>
</organism>
<keyword evidence="3" id="KW-1003">Cell membrane</keyword>
<keyword evidence="6 7" id="KW-0472">Membrane</keyword>
<dbReference type="EMBL" id="JADBHS010000002">
    <property type="protein sequence ID" value="MBE2985781.1"/>
    <property type="molecule type" value="Genomic_DNA"/>
</dbReference>
<dbReference type="InterPro" id="IPR018383">
    <property type="entry name" value="UPF0324_pro"/>
</dbReference>
<name>A0AAW3ZSD6_9BACT</name>
<dbReference type="GO" id="GO:0005886">
    <property type="term" value="C:plasma membrane"/>
    <property type="evidence" value="ECO:0007669"/>
    <property type="project" value="UniProtKB-SubCell"/>
</dbReference>
<evidence type="ECO:0000256" key="1">
    <source>
        <dbReference type="ARBA" id="ARBA00004651"/>
    </source>
</evidence>
<feature type="transmembrane region" description="Helical" evidence="7">
    <location>
        <begin position="219"/>
        <end position="242"/>
    </location>
</feature>
<evidence type="ECO:0000313" key="8">
    <source>
        <dbReference type="EMBL" id="MBE2985781.1"/>
    </source>
</evidence>
<sequence>MKQTLKHIFEFKFAWLCLFFLAILAIFISHFPPFSTFHLSPLMVAVLFGCMVVNFSPKSSNTLKKTGILSIATKQILRFGIILFGFRISFDSISELGIYGILFVALVVFSTFALAIFIGKWLGLSKSLSALIGSGSAICGAAAVMASASTIKASEQDTASAICTVVLFGTIGMFVYPFIFKVGLLGFDADMMGRFTGASLHEVAHVIAAGANISESAKASAVIVKMLRVLTLVPFLIVLSIFFRSNKSGKMSVFPYFALYFFAAVCINSLFAVPEILLTAINHLATFLLCAAMCALGFGLNKNTFANMGFKPFLLAALLFAWLFVFCFSYIKFIF</sequence>
<evidence type="ECO:0000256" key="2">
    <source>
        <dbReference type="ARBA" id="ARBA00007977"/>
    </source>
</evidence>
<comment type="similarity">
    <text evidence="2">Belongs to the UPF0324 family.</text>
</comment>
<reference evidence="8 11" key="2">
    <citation type="submission" date="2020-10" db="EMBL/GenBank/DDBJ databases">
        <title>Campylobacter californiensis sp. nov. isolated from cattle and feral swine in California.</title>
        <authorList>
            <person name="Miller W.G."/>
        </authorList>
    </citation>
    <scope>NUCLEOTIDE SEQUENCE [LARGE SCALE GENOMIC DNA]</scope>
    <source>
        <strain evidence="8 11">RM12919</strain>
    </source>
</reference>
<feature type="transmembrane region" description="Helical" evidence="7">
    <location>
        <begin position="130"/>
        <end position="153"/>
    </location>
</feature>
<feature type="transmembrane region" description="Helical" evidence="7">
    <location>
        <begin position="280"/>
        <end position="300"/>
    </location>
</feature>
<dbReference type="Proteomes" id="UP000650616">
    <property type="component" value="Unassembled WGS sequence"/>
</dbReference>
<dbReference type="Proteomes" id="UP001318760">
    <property type="component" value="Unassembled WGS sequence"/>
</dbReference>
<evidence type="ECO:0000256" key="7">
    <source>
        <dbReference type="SAM" id="Phobius"/>
    </source>
</evidence>
<feature type="transmembrane region" description="Helical" evidence="7">
    <location>
        <begin position="254"/>
        <end position="274"/>
    </location>
</feature>
<evidence type="ECO:0000256" key="4">
    <source>
        <dbReference type="ARBA" id="ARBA00022692"/>
    </source>
</evidence>
<dbReference type="PANTHER" id="PTHR30106">
    <property type="entry name" value="INNER MEMBRANE PROTEIN YEIH-RELATED"/>
    <property type="match status" value="1"/>
</dbReference>
<feature type="transmembrane region" description="Helical" evidence="7">
    <location>
        <begin position="12"/>
        <end position="31"/>
    </location>
</feature>
<evidence type="ECO:0000256" key="5">
    <source>
        <dbReference type="ARBA" id="ARBA00022989"/>
    </source>
</evidence>
<dbReference type="Pfam" id="PF03601">
    <property type="entry name" value="Cons_hypoth698"/>
    <property type="match status" value="1"/>
</dbReference>
<evidence type="ECO:0000256" key="3">
    <source>
        <dbReference type="ARBA" id="ARBA00022475"/>
    </source>
</evidence>
<accession>A0AAW3ZSD6</accession>
<dbReference type="AlphaFoldDB" id="A0AAW3ZSD6"/>
<evidence type="ECO:0000313" key="9">
    <source>
        <dbReference type="EMBL" id="MBE3607239.1"/>
    </source>
</evidence>
<comment type="subcellular location">
    <subcellularLocation>
        <location evidence="1">Cell membrane</location>
        <topology evidence="1">Multi-pass membrane protein</topology>
    </subcellularLocation>
</comment>
<feature type="transmembrane region" description="Helical" evidence="7">
    <location>
        <begin position="312"/>
        <end position="331"/>
    </location>
</feature>
<keyword evidence="5 7" id="KW-1133">Transmembrane helix</keyword>
<dbReference type="EMBL" id="LIWG01000001">
    <property type="protein sequence ID" value="MBE3607239.1"/>
    <property type="molecule type" value="Genomic_DNA"/>
</dbReference>